<reference evidence="4" key="4">
    <citation type="submission" date="2015-04" db="EMBL/GenBank/DDBJ databases">
        <title>Maintaining two mating types: Structure of the mating type locus and its role in heterokaryosis in Podospora anserina.</title>
        <authorList>
            <person name="Grognet P."/>
            <person name="Bidard F."/>
            <person name="Kuchly C."/>
            <person name="Chan Ho Tong L."/>
            <person name="Coppin E."/>
            <person name="Ait Benkhali J."/>
            <person name="Couloux A."/>
            <person name="Wincker P."/>
            <person name="Debuchy R."/>
            <person name="Silar P."/>
        </authorList>
    </citation>
    <scope>NUCLEOTIDE SEQUENCE</scope>
</reference>
<dbReference type="PANTHER" id="PTHR45641">
    <property type="entry name" value="TETRATRICOPEPTIDE REPEAT PROTEIN (AFU_ORTHOLOGUE AFUA_6G03870)"/>
    <property type="match status" value="1"/>
</dbReference>
<dbReference type="AlphaFoldDB" id="B2A9K3"/>
<dbReference type="InterPro" id="IPR019734">
    <property type="entry name" value="TPR_rpt"/>
</dbReference>
<dbReference type="GeneID" id="6197111"/>
<dbReference type="Proteomes" id="UP000001197">
    <property type="component" value="Chromosome 1"/>
</dbReference>
<evidence type="ECO:0000256" key="2">
    <source>
        <dbReference type="ARBA" id="ARBA00022803"/>
    </source>
</evidence>
<proteinExistence type="predicted"/>
<dbReference type="STRING" id="515849.B2A9K3"/>
<dbReference type="Pfam" id="PF13374">
    <property type="entry name" value="TPR_10"/>
    <property type="match status" value="1"/>
</dbReference>
<dbReference type="eggNOG" id="KOG1840">
    <property type="taxonomic scope" value="Eukaryota"/>
</dbReference>
<keyword evidence="2" id="KW-0802">TPR repeat</keyword>
<dbReference type="SUPFAM" id="SSF48452">
    <property type="entry name" value="TPR-like"/>
    <property type="match status" value="1"/>
</dbReference>
<dbReference type="KEGG" id="pan:PODANSg09317"/>
<reference evidence="3" key="2">
    <citation type="submission" date="2008-07" db="EMBL/GenBank/DDBJ databases">
        <authorList>
            <person name="Genoscope - CEA"/>
        </authorList>
    </citation>
    <scope>NUCLEOTIDE SEQUENCE</scope>
    <source>
        <strain evidence="3">S mat+</strain>
    </source>
</reference>
<dbReference type="EMBL" id="FO904936">
    <property type="protein sequence ID" value="CDP22394.1"/>
    <property type="molecule type" value="Genomic_DNA"/>
</dbReference>
<dbReference type="OrthoDB" id="1658288at2759"/>
<evidence type="ECO:0000313" key="4">
    <source>
        <dbReference type="EMBL" id="CDP22394.1"/>
    </source>
</evidence>
<dbReference type="HOGENOM" id="CLU_1094675_0_0_1"/>
<reference evidence="3 5" key="1">
    <citation type="journal article" date="2008" name="Genome Biol.">
        <title>The genome sequence of the model ascomycete fungus Podospora anserina.</title>
        <authorList>
            <person name="Espagne E."/>
            <person name="Lespinet O."/>
            <person name="Malagnac F."/>
            <person name="Da Silva C."/>
            <person name="Jaillon O."/>
            <person name="Porcel B.M."/>
            <person name="Couloux A."/>
            <person name="Aury J.-M."/>
            <person name="Segurens B."/>
            <person name="Poulain J."/>
            <person name="Anthouard V."/>
            <person name="Grossetete S."/>
            <person name="Khalili H."/>
            <person name="Coppin E."/>
            <person name="Dequard-Chablat M."/>
            <person name="Picard M."/>
            <person name="Contamine V."/>
            <person name="Arnaise S."/>
            <person name="Bourdais A."/>
            <person name="Berteaux-Lecellier V."/>
            <person name="Gautheret D."/>
            <person name="de Vries R.P."/>
            <person name="Battaglia E."/>
            <person name="Coutinho P.M."/>
            <person name="Danchin E.G.J."/>
            <person name="Henrissat B."/>
            <person name="El Khoury R."/>
            <person name="Sainsard-Chanet A."/>
            <person name="Boivin A."/>
            <person name="Pinan-Lucarre B."/>
            <person name="Sellem C.H."/>
            <person name="Debuchy R."/>
            <person name="Wincker P."/>
            <person name="Weissenbach J."/>
            <person name="Silar P."/>
        </authorList>
    </citation>
    <scope>NUCLEOTIDE SEQUENCE [LARGE SCALE GENOMIC DNA]</scope>
    <source>
        <strain evidence="5">S / ATCC MYA-4624 / DSM 980 / FGSC 10383</strain>
        <strain evidence="3">S mat+</strain>
    </source>
</reference>
<dbReference type="VEuPathDB" id="FungiDB:PODANS_1_100"/>
<keyword evidence="1" id="KW-0677">Repeat</keyword>
<evidence type="ECO:0000313" key="5">
    <source>
        <dbReference type="Proteomes" id="UP000001197"/>
    </source>
</evidence>
<dbReference type="Gene3D" id="1.25.40.10">
    <property type="entry name" value="Tetratricopeptide repeat domain"/>
    <property type="match status" value="1"/>
</dbReference>
<accession>B2A9K3</accession>
<sequence>MTYDIIEFNKVIRVLYDYGLAEPDMSPTEYTESRGYSMHSCVHAWTRHVLNEIESNDLAQLAIIYVSLKIPKNTEQKYYTLQRRLLGHAAFCSTTILNGTPVTKGEEWTLKGLGDLFRNMALFQEAEAMYKRALQGEEKALGPAPCISVHCRAERRYLGNLYRDQGRIQEAETLYRRALQGYEKAIAENITPSIGSLENMEDFAKFQVQQGKTHEARSLYIRCQEGLKAVLGIEHSRYKAMTREIELLSEDGGR</sequence>
<dbReference type="InterPro" id="IPR011990">
    <property type="entry name" value="TPR-like_helical_dom_sf"/>
</dbReference>
<dbReference type="Pfam" id="PF13176">
    <property type="entry name" value="TPR_7"/>
    <property type="match status" value="1"/>
</dbReference>
<reference evidence="5" key="3">
    <citation type="journal article" date="2014" name="Genetics">
        <title>Maintaining two mating types: Structure of the mating type locus and its role in heterokaryosis in Podospora anserina.</title>
        <authorList>
            <person name="Grognet P."/>
            <person name="Bidard F."/>
            <person name="Kuchly C."/>
            <person name="Tong L.C.H."/>
            <person name="Coppin E."/>
            <person name="Benkhali J.A."/>
            <person name="Couloux A."/>
            <person name="Wincker P."/>
            <person name="Debuchy R."/>
            <person name="Silar P."/>
        </authorList>
    </citation>
    <scope>GENOME REANNOTATION</scope>
    <source>
        <strain evidence="5">S / ATCC MYA-4624 / DSM 980 / FGSC 10383</strain>
    </source>
</reference>
<dbReference type="RefSeq" id="XP_001912271.1">
    <property type="nucleotide sequence ID" value="XM_001912236.1"/>
</dbReference>
<gene>
    <name evidence="3" type="ORF">PODANS_1_100</name>
</gene>
<keyword evidence="5" id="KW-1185">Reference proteome</keyword>
<name>B2A9K3_PODAN</name>
<evidence type="ECO:0000256" key="1">
    <source>
        <dbReference type="ARBA" id="ARBA00022737"/>
    </source>
</evidence>
<dbReference type="EMBL" id="CU633438">
    <property type="protein sequence ID" value="CAP59750.1"/>
    <property type="molecule type" value="Genomic_DNA"/>
</dbReference>
<protein>
    <submittedName>
        <fullName evidence="3">Podospora anserina S mat+ genomic DNA chromosome 1, supercontig 1</fullName>
    </submittedName>
</protein>
<evidence type="ECO:0000313" key="3">
    <source>
        <dbReference type="EMBL" id="CAP59750.1"/>
    </source>
</evidence>
<organism evidence="3">
    <name type="scientific">Podospora anserina (strain S / ATCC MYA-4624 / DSM 980 / FGSC 10383)</name>
    <name type="common">Pleurage anserina</name>
    <dbReference type="NCBI Taxonomy" id="515849"/>
    <lineage>
        <taxon>Eukaryota</taxon>
        <taxon>Fungi</taxon>
        <taxon>Dikarya</taxon>
        <taxon>Ascomycota</taxon>
        <taxon>Pezizomycotina</taxon>
        <taxon>Sordariomycetes</taxon>
        <taxon>Sordariomycetidae</taxon>
        <taxon>Sordariales</taxon>
        <taxon>Podosporaceae</taxon>
        <taxon>Podospora</taxon>
        <taxon>Podospora anserina</taxon>
    </lineage>
</organism>
<dbReference type="PANTHER" id="PTHR45641:SF19">
    <property type="entry name" value="NEPHROCYSTIN-3"/>
    <property type="match status" value="1"/>
</dbReference>